<dbReference type="GO" id="GO:0016757">
    <property type="term" value="F:glycosyltransferase activity"/>
    <property type="evidence" value="ECO:0007669"/>
    <property type="project" value="TreeGrafter"/>
</dbReference>
<dbReference type="Gene3D" id="3.40.50.2000">
    <property type="entry name" value="Glycogen Phosphorylase B"/>
    <property type="match status" value="2"/>
</dbReference>
<feature type="domain" description="DUF1972" evidence="2">
    <location>
        <begin position="28"/>
        <end position="212"/>
    </location>
</feature>
<evidence type="ECO:0000313" key="4">
    <source>
        <dbReference type="Proteomes" id="UP000184386"/>
    </source>
</evidence>
<organism evidence="3 4">
    <name type="scientific">Anaerocolumna jejuensis DSM 15929</name>
    <dbReference type="NCBI Taxonomy" id="1121322"/>
    <lineage>
        <taxon>Bacteria</taxon>
        <taxon>Bacillati</taxon>
        <taxon>Bacillota</taxon>
        <taxon>Clostridia</taxon>
        <taxon>Lachnospirales</taxon>
        <taxon>Lachnospiraceae</taxon>
        <taxon>Anaerocolumna</taxon>
    </lineage>
</organism>
<dbReference type="PANTHER" id="PTHR46401:SF2">
    <property type="entry name" value="GLYCOSYLTRANSFERASE WBBK-RELATED"/>
    <property type="match status" value="1"/>
</dbReference>
<reference evidence="3 4" key="1">
    <citation type="submission" date="2016-11" db="EMBL/GenBank/DDBJ databases">
        <authorList>
            <person name="Jaros S."/>
            <person name="Januszkiewicz K."/>
            <person name="Wedrychowicz H."/>
        </authorList>
    </citation>
    <scope>NUCLEOTIDE SEQUENCE [LARGE SCALE GENOMIC DNA]</scope>
    <source>
        <strain evidence="3 4">DSM 15929</strain>
    </source>
</reference>
<dbReference type="EMBL" id="FRAC01000040">
    <property type="protein sequence ID" value="SHL60820.1"/>
    <property type="molecule type" value="Genomic_DNA"/>
</dbReference>
<dbReference type="GO" id="GO:0009103">
    <property type="term" value="P:lipopolysaccharide biosynthetic process"/>
    <property type="evidence" value="ECO:0007669"/>
    <property type="project" value="TreeGrafter"/>
</dbReference>
<proteinExistence type="predicted"/>
<keyword evidence="4" id="KW-1185">Reference proteome</keyword>
<evidence type="ECO:0000256" key="1">
    <source>
        <dbReference type="ARBA" id="ARBA00022679"/>
    </source>
</evidence>
<dbReference type="Proteomes" id="UP000184386">
    <property type="component" value="Unassembled WGS sequence"/>
</dbReference>
<keyword evidence="1 3" id="KW-0808">Transferase</keyword>
<dbReference type="RefSeq" id="WP_084124774.1">
    <property type="nucleotide sequence ID" value="NZ_FRAC01000040.1"/>
</dbReference>
<dbReference type="NCBIfam" id="NF046071">
    <property type="entry name" value="B1-4RhmsylTfaseCps2T"/>
    <property type="match status" value="1"/>
</dbReference>
<name>A0A1M7C0R9_9FIRM</name>
<evidence type="ECO:0000313" key="3">
    <source>
        <dbReference type="EMBL" id="SHL60820.1"/>
    </source>
</evidence>
<accession>A0A1M7C0R9</accession>
<protein>
    <submittedName>
        <fullName evidence="3">Rhamnosyltransferase</fullName>
    </submittedName>
</protein>
<gene>
    <name evidence="3" type="ORF">SAMN02745136_05302</name>
</gene>
<dbReference type="Pfam" id="PF09314">
    <property type="entry name" value="DUF1972"/>
    <property type="match status" value="1"/>
</dbReference>
<dbReference type="STRING" id="1121322.SAMN02745136_05302"/>
<dbReference type="OrthoDB" id="9792269at2"/>
<evidence type="ECO:0000259" key="2">
    <source>
        <dbReference type="Pfam" id="PF09314"/>
    </source>
</evidence>
<dbReference type="PANTHER" id="PTHR46401">
    <property type="entry name" value="GLYCOSYLTRANSFERASE WBBK-RELATED"/>
    <property type="match status" value="1"/>
</dbReference>
<dbReference type="SUPFAM" id="SSF53756">
    <property type="entry name" value="UDP-Glycosyltransferase/glycogen phosphorylase"/>
    <property type="match status" value="1"/>
</dbReference>
<dbReference type="InterPro" id="IPR015393">
    <property type="entry name" value="DUF1972"/>
</dbReference>
<sequence>METFIIQSKEAVKLERHKVNSGYRTKKRQVFLIGSKGIPANYGGFETFVEELTKGQKSRRIRYHVACLAKDSIRYEYNGAKCFHVKVPGIGPAKAVYYDMAALSRCIKYCRARPEIKKPVFYVLACRIGPFIGHFKRKIKKLGGELYVNPDGHEWKRAKWNALIRRYWKLSEKLMVKHADLLICDSRNIEKYIKKDYKQYRPKTVFIAYGSDTPGGSMSAENEKLTQWYGKNGIEAQDYYLIVGRFVQENNYETIIREFMKTNTEKSLVIITNENKKFLQELKKRTGFEKDPRIKFAGTVYEQELLYKIRENAYAYIHGHEVGGTNPSLLEALGSTSLNLLLDVGFNREVGGKAALYWTKAEGNLAGTIEMAEKLTAKEIAVFGEKAKRRIAQEYRWEDIVDRYEEVFLKYSS</sequence>
<dbReference type="AlphaFoldDB" id="A0A1M7C0R9"/>